<dbReference type="EMBL" id="FJVC01000392">
    <property type="protein sequence ID" value="CZT49688.1"/>
    <property type="molecule type" value="Genomic_DNA"/>
</dbReference>
<proteinExistence type="predicted"/>
<keyword evidence="3" id="KW-1185">Reference proteome</keyword>
<dbReference type="AlphaFoldDB" id="A0A1E1MKS6"/>
<keyword evidence="1" id="KW-0732">Signal</keyword>
<accession>A0A1E1MKS6</accession>
<dbReference type="Proteomes" id="UP000177625">
    <property type="component" value="Unassembled WGS sequence"/>
</dbReference>
<name>A0A1E1MKS6_RHYSE</name>
<gene>
    <name evidence="2" type="ORF">RSE6_10569</name>
</gene>
<organism evidence="2 3">
    <name type="scientific">Rhynchosporium secalis</name>
    <name type="common">Barley scald fungus</name>
    <dbReference type="NCBI Taxonomy" id="38038"/>
    <lineage>
        <taxon>Eukaryota</taxon>
        <taxon>Fungi</taxon>
        <taxon>Dikarya</taxon>
        <taxon>Ascomycota</taxon>
        <taxon>Pezizomycotina</taxon>
        <taxon>Leotiomycetes</taxon>
        <taxon>Helotiales</taxon>
        <taxon>Ploettnerulaceae</taxon>
        <taxon>Rhynchosporium</taxon>
    </lineage>
</organism>
<evidence type="ECO:0000313" key="3">
    <source>
        <dbReference type="Proteomes" id="UP000177625"/>
    </source>
</evidence>
<reference evidence="3" key="1">
    <citation type="submission" date="2016-03" db="EMBL/GenBank/DDBJ databases">
        <authorList>
            <person name="Guldener U."/>
        </authorList>
    </citation>
    <scope>NUCLEOTIDE SEQUENCE [LARGE SCALE GENOMIC DNA]</scope>
</reference>
<sequence>MRYVLFVLIGLSAFTLAEAGGLSAGSSGKMSGIV</sequence>
<evidence type="ECO:0000256" key="1">
    <source>
        <dbReference type="SAM" id="SignalP"/>
    </source>
</evidence>
<feature type="signal peptide" evidence="1">
    <location>
        <begin position="1"/>
        <end position="19"/>
    </location>
</feature>
<evidence type="ECO:0000313" key="2">
    <source>
        <dbReference type="EMBL" id="CZT49688.1"/>
    </source>
</evidence>
<feature type="chain" id="PRO_5009448409" evidence="1">
    <location>
        <begin position="20"/>
        <end position="34"/>
    </location>
</feature>
<protein>
    <submittedName>
        <fullName evidence="2">Uncharacterized protein</fullName>
    </submittedName>
</protein>